<accession>A0A815F7Y1</accession>
<proteinExistence type="predicted"/>
<name>A0A815F7Y1_ADIRI</name>
<organism evidence="1 2">
    <name type="scientific">Adineta ricciae</name>
    <name type="common">Rotifer</name>
    <dbReference type="NCBI Taxonomy" id="249248"/>
    <lineage>
        <taxon>Eukaryota</taxon>
        <taxon>Metazoa</taxon>
        <taxon>Spiralia</taxon>
        <taxon>Gnathifera</taxon>
        <taxon>Rotifera</taxon>
        <taxon>Eurotatoria</taxon>
        <taxon>Bdelloidea</taxon>
        <taxon>Adinetida</taxon>
        <taxon>Adinetidae</taxon>
        <taxon>Adineta</taxon>
    </lineage>
</organism>
<comment type="caution">
    <text evidence="1">The sequence shown here is derived from an EMBL/GenBank/DDBJ whole genome shotgun (WGS) entry which is preliminary data.</text>
</comment>
<protein>
    <recommendedName>
        <fullName evidence="3">F-box domain-containing protein</fullName>
    </recommendedName>
</protein>
<dbReference type="EMBL" id="CAJNOJ010000233">
    <property type="protein sequence ID" value="CAF1319879.1"/>
    <property type="molecule type" value="Genomic_DNA"/>
</dbReference>
<gene>
    <name evidence="1" type="ORF">EDS130_LOCUS31607</name>
</gene>
<evidence type="ECO:0000313" key="2">
    <source>
        <dbReference type="Proteomes" id="UP000663852"/>
    </source>
</evidence>
<evidence type="ECO:0008006" key="3">
    <source>
        <dbReference type="Google" id="ProtNLM"/>
    </source>
</evidence>
<dbReference type="AlphaFoldDB" id="A0A815F7Y1"/>
<dbReference type="SUPFAM" id="SSF52047">
    <property type="entry name" value="RNI-like"/>
    <property type="match status" value="1"/>
</dbReference>
<dbReference type="OrthoDB" id="7883313at2759"/>
<dbReference type="Proteomes" id="UP000663852">
    <property type="component" value="Unassembled WGS sequence"/>
</dbReference>
<sequence length="960" mass="113441">MSELFESTISNIVETAEEHICLTMYHINNYYATLTDENEKQFLRDFYDDFIIACMGNQRFLDARSVEVTTLTQALIDLYLIGCSANDGTQMWIDTMKARLQLLITEMLEDFSVSLSSMQSALQKSINNLENNQIRLILIADLFNVAVRDIHGYVYQRNHICETRGCNTHILNVIGEMAEIERRSDVPNVNRDFPASLIGEVQLRELALSWCSAELENNPYDAMPQENRSVLHNRIRRALHSLLDIYRDIANNYGLGLIPFINYLKQKQQRNQLAHYNQAIQQYIHNSNRWNFSFNNFLQIPDNQRIRRAMDDAENLQRIFRHTCDWQKRPRHRRFWPRDEITVGPPTSPNNSSNNQSQFHRLEFRMDQIKRQRCDSFNDNKRQKTDDCCVTRFEDLANEIIYEIFDYLDSYHVHKAFSSLNYRFQSFLIESNLPLRINIPLMSPSTFHRYNNDIIQPNIQRIHSIHVSHYFMYDEQTLPLTQMTFLRSLVIENIESECLQNLANQLISLSHLSSLSIMIIDTVKDKIGIYEQIFRLPSLRYFKLLLENPRYQSCDVSSIHLNEQSSIEHLVIDHQIKYIQLNSFLSYVPRLRHLSLQLSSDYEYSLINVPCHVLDSLTHLSLKSTYQLRFETLERILINHFSLVEVLRLSVSLTTLDANKWKQLISTHLSKLRIFDVRFKFYSYNNAKDVAYEEQVTQFQSSFWIERQWFFHSEIIRLRYPEQKLFFSVNAYRKKDYRIYKQSNEESFTDEIRTMFYSVDHVEIGDERAMNQSMSYFPNANKLTFEDQFSSAGYLLLSVGVNRILSLQRIKTLVIKCHHFSLMKMIDLLSCIPNLQILAFQTMPLYKEEGKSIEQNDKFQLLSETNSITNISFKERSTPDKIELLIKLFPRIQYLAMNTYMKDMKVILQLLVKQNTPDLLLTCFTYAGEVYFRHLTGLIQSKVLSTDYKVTHAGRKLYLW</sequence>
<reference evidence="1" key="1">
    <citation type="submission" date="2021-02" db="EMBL/GenBank/DDBJ databases">
        <authorList>
            <person name="Nowell W R."/>
        </authorList>
    </citation>
    <scope>NUCLEOTIDE SEQUENCE</scope>
</reference>
<evidence type="ECO:0000313" key="1">
    <source>
        <dbReference type="EMBL" id="CAF1319879.1"/>
    </source>
</evidence>